<gene>
    <name evidence="2" type="ORF">GSI_05490</name>
</gene>
<feature type="compositionally biased region" description="Basic and acidic residues" evidence="1">
    <location>
        <begin position="95"/>
        <end position="118"/>
    </location>
</feature>
<feature type="region of interest" description="Disordered" evidence="1">
    <location>
        <begin position="177"/>
        <end position="340"/>
    </location>
</feature>
<feature type="compositionally biased region" description="Acidic residues" evidence="1">
    <location>
        <begin position="66"/>
        <end position="83"/>
    </location>
</feature>
<dbReference type="AlphaFoldDB" id="A0A2G8SEP5"/>
<reference evidence="2 3" key="1">
    <citation type="journal article" date="2015" name="Sci. Rep.">
        <title>Chromosome-level genome map provides insights into diverse defense mechanisms in the medicinal fungus Ganoderma sinense.</title>
        <authorList>
            <person name="Zhu Y."/>
            <person name="Xu J."/>
            <person name="Sun C."/>
            <person name="Zhou S."/>
            <person name="Xu H."/>
            <person name="Nelson D.R."/>
            <person name="Qian J."/>
            <person name="Song J."/>
            <person name="Luo H."/>
            <person name="Xiang L."/>
            <person name="Li Y."/>
            <person name="Xu Z."/>
            <person name="Ji A."/>
            <person name="Wang L."/>
            <person name="Lu S."/>
            <person name="Hayward A."/>
            <person name="Sun W."/>
            <person name="Li X."/>
            <person name="Schwartz D.C."/>
            <person name="Wang Y."/>
            <person name="Chen S."/>
        </authorList>
    </citation>
    <scope>NUCLEOTIDE SEQUENCE [LARGE SCALE GENOMIC DNA]</scope>
    <source>
        <strain evidence="2 3">ZZ0214-1</strain>
    </source>
</reference>
<sequence length="748" mass="81108">MPPPLARRGTLFLDDNVVRESPSQTDDWKTLNVNRRRFSYVLQPPRSTTGDSSNNGLEHFPHHEIDSDDESDADVYYDPDYMMEEGASAGQEVPSTREKTLLRSDSQEHELILADESSRAVPPGFELRGPVGAADSPALPPPSEIEPGVASPADSTIGSGVPFISFKNRGGKMRGLAGFMSSSTSQESPSMPMITPQWERAMSAPPATKWGWSVPPRSPLRPCPLRPGQLTSGASVVAGPSSKSSQSTEAPSSSDHGVAGTAMSKAPLSRHRASGSSALVEGCAQSPHPQSSYLSVPPSSRAVVGSSSNSSLQPSSSSASVVTTPSVSSEASSPSDRLATTEFFSIPTASVSSVMNDMAQTEPISPLSLPVAEASAHPDDNTQTASGSRPSPSSSHAAGFSRPPLPAVSQTNVVRSDARHPDRRNTLAVSMPGGTPAKPAHVLVTHATKDALDMEDDWSSYCDYKEMRDDKGQTVWYQTCGPFPLDSPPSSLRVAVDTVYIHYDDCTSRSKMWVMNHSSVWVSVRSGDRQPSDPERRLSISKNGDPSWITKASWSVYRSRLKRARRIQQGQRTIALIFSAEKKRQVDEESDQTESLANGGSEQTNVEDVERGDRRVKPMPARRHIPNPENAALSIADIGSSHESEATPQRDQFAKRNKKRRFLPPEINGVLETMMPGLKAGDLNKLSMSVLNLLEEYGFDFDALDDEMEDVDVEEENEGMEGIDAEEEDEVDGYLLEDQGMTSEVRRV</sequence>
<accession>A0A2G8SEP5</accession>
<feature type="compositionally biased region" description="Basic and acidic residues" evidence="1">
    <location>
        <begin position="416"/>
        <end position="425"/>
    </location>
</feature>
<name>A0A2G8SEP5_9APHY</name>
<evidence type="ECO:0000256" key="1">
    <source>
        <dbReference type="SAM" id="MobiDB-lite"/>
    </source>
</evidence>
<dbReference type="EMBL" id="AYKW01000011">
    <property type="protein sequence ID" value="PIL32245.1"/>
    <property type="molecule type" value="Genomic_DNA"/>
</dbReference>
<dbReference type="Proteomes" id="UP000230002">
    <property type="component" value="Unassembled WGS sequence"/>
</dbReference>
<organism evidence="2 3">
    <name type="scientific">Ganoderma sinense ZZ0214-1</name>
    <dbReference type="NCBI Taxonomy" id="1077348"/>
    <lineage>
        <taxon>Eukaryota</taxon>
        <taxon>Fungi</taxon>
        <taxon>Dikarya</taxon>
        <taxon>Basidiomycota</taxon>
        <taxon>Agaricomycotina</taxon>
        <taxon>Agaricomycetes</taxon>
        <taxon>Polyporales</taxon>
        <taxon>Polyporaceae</taxon>
        <taxon>Ganoderma</taxon>
    </lineage>
</organism>
<feature type="region of interest" description="Disordered" evidence="1">
    <location>
        <begin position="714"/>
        <end position="748"/>
    </location>
</feature>
<protein>
    <submittedName>
        <fullName evidence="2">Uncharacterized protein</fullName>
    </submittedName>
</protein>
<feature type="compositionally biased region" description="Low complexity" evidence="1">
    <location>
        <begin position="295"/>
        <end position="335"/>
    </location>
</feature>
<keyword evidence="3" id="KW-1185">Reference proteome</keyword>
<feature type="compositionally biased region" description="Acidic residues" evidence="1">
    <location>
        <begin position="714"/>
        <end position="732"/>
    </location>
</feature>
<feature type="compositionally biased region" description="Low complexity" evidence="1">
    <location>
        <begin position="180"/>
        <end position="193"/>
    </location>
</feature>
<feature type="compositionally biased region" description="Low complexity" evidence="1">
    <location>
        <begin position="386"/>
        <end position="395"/>
    </location>
</feature>
<feature type="region of interest" description="Disordered" evidence="1">
    <location>
        <begin position="43"/>
        <end position="157"/>
    </location>
</feature>
<proteinExistence type="predicted"/>
<feature type="compositionally biased region" description="Pro residues" evidence="1">
    <location>
        <begin position="216"/>
        <end position="225"/>
    </location>
</feature>
<comment type="caution">
    <text evidence="2">The sequence shown here is derived from an EMBL/GenBank/DDBJ whole genome shotgun (WGS) entry which is preliminary data.</text>
</comment>
<feature type="compositionally biased region" description="Polar residues" evidence="1">
    <location>
        <begin position="45"/>
        <end position="56"/>
    </location>
</feature>
<feature type="region of interest" description="Disordered" evidence="1">
    <location>
        <begin position="582"/>
        <end position="659"/>
    </location>
</feature>
<dbReference type="OrthoDB" id="2757517at2759"/>
<feature type="compositionally biased region" description="Polar residues" evidence="1">
    <location>
        <begin position="241"/>
        <end position="255"/>
    </location>
</feature>
<evidence type="ECO:0000313" key="2">
    <source>
        <dbReference type="EMBL" id="PIL32245.1"/>
    </source>
</evidence>
<dbReference type="STRING" id="1077348.A0A2G8SEP5"/>
<feature type="region of interest" description="Disordered" evidence="1">
    <location>
        <begin position="361"/>
        <end position="439"/>
    </location>
</feature>
<feature type="compositionally biased region" description="Polar residues" evidence="1">
    <location>
        <begin position="593"/>
        <end position="606"/>
    </location>
</feature>
<evidence type="ECO:0000313" key="3">
    <source>
        <dbReference type="Proteomes" id="UP000230002"/>
    </source>
</evidence>